<name>A0AAE1DE13_9GAST</name>
<dbReference type="AlphaFoldDB" id="A0AAE1DE13"/>
<reference evidence="1" key="1">
    <citation type="journal article" date="2023" name="G3 (Bethesda)">
        <title>A reference genome for the long-term kleptoplast-retaining sea slug Elysia crispata morphotype clarki.</title>
        <authorList>
            <person name="Eastman K.E."/>
            <person name="Pendleton A.L."/>
            <person name="Shaikh M.A."/>
            <person name="Suttiyut T."/>
            <person name="Ogas R."/>
            <person name="Tomko P."/>
            <person name="Gavelis G."/>
            <person name="Widhalm J.R."/>
            <person name="Wisecaver J.H."/>
        </authorList>
    </citation>
    <scope>NUCLEOTIDE SEQUENCE</scope>
    <source>
        <strain evidence="1">ECLA1</strain>
    </source>
</reference>
<evidence type="ECO:0000313" key="2">
    <source>
        <dbReference type="Proteomes" id="UP001283361"/>
    </source>
</evidence>
<proteinExistence type="predicted"/>
<dbReference type="EMBL" id="JAWDGP010004172">
    <property type="protein sequence ID" value="KAK3767042.1"/>
    <property type="molecule type" value="Genomic_DNA"/>
</dbReference>
<dbReference type="Proteomes" id="UP001283361">
    <property type="component" value="Unassembled WGS sequence"/>
</dbReference>
<protein>
    <submittedName>
        <fullName evidence="1">Uncharacterized protein</fullName>
    </submittedName>
</protein>
<comment type="caution">
    <text evidence="1">The sequence shown here is derived from an EMBL/GenBank/DDBJ whole genome shotgun (WGS) entry which is preliminary data.</text>
</comment>
<accession>A0AAE1DE13</accession>
<sequence length="313" mass="34926">MTFSLTPRFLNMLSHIPFSLVLTQIPSVSSVQTLVKKLDSQLMATVVGQAGGQAIVSWTWFRMTQADLRAGSYHVDDIAGQWIRVNWFGKYKNVRGGVREEKPELGCLIQPQTDKSSCAHLHARHYGDPGTNIHSMIGQIVILSRDTAQLSLDRLLAGGYRILLRFSGDDGDCKEACGREQQCLKIRWALRQQSRGNKGSLLLSCSQPLLTPRAAAVPEVIAPLISPCQDCWPVLADEFLGHAKSRLEHLTRRTNKGNNYYSSDTNFVNSITYFPYKPPPVVLYSSTSENSFGNIVEHSLKLTWITMARSSLM</sequence>
<organism evidence="1 2">
    <name type="scientific">Elysia crispata</name>
    <name type="common">lettuce slug</name>
    <dbReference type="NCBI Taxonomy" id="231223"/>
    <lineage>
        <taxon>Eukaryota</taxon>
        <taxon>Metazoa</taxon>
        <taxon>Spiralia</taxon>
        <taxon>Lophotrochozoa</taxon>
        <taxon>Mollusca</taxon>
        <taxon>Gastropoda</taxon>
        <taxon>Heterobranchia</taxon>
        <taxon>Euthyneura</taxon>
        <taxon>Panpulmonata</taxon>
        <taxon>Sacoglossa</taxon>
        <taxon>Placobranchoidea</taxon>
        <taxon>Plakobranchidae</taxon>
        <taxon>Elysia</taxon>
    </lineage>
</organism>
<gene>
    <name evidence="1" type="ORF">RRG08_054090</name>
</gene>
<keyword evidence="2" id="KW-1185">Reference proteome</keyword>
<evidence type="ECO:0000313" key="1">
    <source>
        <dbReference type="EMBL" id="KAK3767042.1"/>
    </source>
</evidence>